<keyword evidence="3" id="KW-1185">Reference proteome</keyword>
<gene>
    <name evidence="2" type="ORF">GCM10009854_32070</name>
</gene>
<proteinExistence type="predicted"/>
<name>A0ABN3GJE1_9PSEU</name>
<keyword evidence="1" id="KW-0472">Membrane</keyword>
<accession>A0ABN3GJE1</accession>
<comment type="caution">
    <text evidence="2">The sequence shown here is derived from an EMBL/GenBank/DDBJ whole genome shotgun (WGS) entry which is preliminary data.</text>
</comment>
<keyword evidence="1" id="KW-1133">Transmembrane helix</keyword>
<evidence type="ECO:0000313" key="2">
    <source>
        <dbReference type="EMBL" id="GAA2351809.1"/>
    </source>
</evidence>
<dbReference type="Proteomes" id="UP001501218">
    <property type="component" value="Unassembled WGS sequence"/>
</dbReference>
<evidence type="ECO:0000256" key="1">
    <source>
        <dbReference type="SAM" id="Phobius"/>
    </source>
</evidence>
<feature type="transmembrane region" description="Helical" evidence="1">
    <location>
        <begin position="15"/>
        <end position="36"/>
    </location>
</feature>
<reference evidence="2 3" key="1">
    <citation type="journal article" date="2019" name="Int. J. Syst. Evol. Microbiol.">
        <title>The Global Catalogue of Microorganisms (GCM) 10K type strain sequencing project: providing services to taxonomists for standard genome sequencing and annotation.</title>
        <authorList>
            <consortium name="The Broad Institute Genomics Platform"/>
            <consortium name="The Broad Institute Genome Sequencing Center for Infectious Disease"/>
            <person name="Wu L."/>
            <person name="Ma J."/>
        </authorList>
    </citation>
    <scope>NUCLEOTIDE SEQUENCE [LARGE SCALE GENOMIC DNA]</scope>
    <source>
        <strain evidence="2 3">JCM 16221</strain>
    </source>
</reference>
<sequence>MNSDRLLAVAEVSSLHGWVGPAAVLAGVLLLIVALVRRSRVTLARKRRAANPSTAD</sequence>
<organism evidence="2 3">
    <name type="scientific">Saccharopolyspora halophila</name>
    <dbReference type="NCBI Taxonomy" id="405551"/>
    <lineage>
        <taxon>Bacteria</taxon>
        <taxon>Bacillati</taxon>
        <taxon>Actinomycetota</taxon>
        <taxon>Actinomycetes</taxon>
        <taxon>Pseudonocardiales</taxon>
        <taxon>Pseudonocardiaceae</taxon>
        <taxon>Saccharopolyspora</taxon>
    </lineage>
</organism>
<evidence type="ECO:0000313" key="3">
    <source>
        <dbReference type="Proteomes" id="UP001501218"/>
    </source>
</evidence>
<dbReference type="EMBL" id="BAAARA010000010">
    <property type="protein sequence ID" value="GAA2351809.1"/>
    <property type="molecule type" value="Genomic_DNA"/>
</dbReference>
<keyword evidence="1" id="KW-0812">Transmembrane</keyword>
<dbReference type="RefSeq" id="WP_344132693.1">
    <property type="nucleotide sequence ID" value="NZ_BAAARA010000010.1"/>
</dbReference>
<protein>
    <submittedName>
        <fullName evidence="2">Uncharacterized protein</fullName>
    </submittedName>
</protein>